<evidence type="ECO:0000313" key="2">
    <source>
        <dbReference type="EMBL" id="KAK9873800.1"/>
    </source>
</evidence>
<dbReference type="AlphaFoldDB" id="A0AAW1U0Z8"/>
<sequence length="107" mass="11551">MKMIRILILYITILATCVQGGLIIGGGIIAVPGARFGTGVGFGGLPGPFLHPPVHPFGNFAPGPRPYYPGPLPPPIPFGSPYQRFHRHFNPYGPYRGWENGFLGSNH</sequence>
<protein>
    <submittedName>
        <fullName evidence="2">Uncharacterized protein</fullName>
    </submittedName>
</protein>
<name>A0AAW1U0Z8_9CUCU</name>
<organism evidence="2 3">
    <name type="scientific">Henosepilachna vigintioctopunctata</name>
    <dbReference type="NCBI Taxonomy" id="420089"/>
    <lineage>
        <taxon>Eukaryota</taxon>
        <taxon>Metazoa</taxon>
        <taxon>Ecdysozoa</taxon>
        <taxon>Arthropoda</taxon>
        <taxon>Hexapoda</taxon>
        <taxon>Insecta</taxon>
        <taxon>Pterygota</taxon>
        <taxon>Neoptera</taxon>
        <taxon>Endopterygota</taxon>
        <taxon>Coleoptera</taxon>
        <taxon>Polyphaga</taxon>
        <taxon>Cucujiformia</taxon>
        <taxon>Coccinelloidea</taxon>
        <taxon>Coccinellidae</taxon>
        <taxon>Epilachninae</taxon>
        <taxon>Epilachnini</taxon>
        <taxon>Henosepilachna</taxon>
    </lineage>
</organism>
<proteinExistence type="predicted"/>
<gene>
    <name evidence="2" type="ORF">WA026_002161</name>
</gene>
<keyword evidence="3" id="KW-1185">Reference proteome</keyword>
<feature type="chain" id="PRO_5043508867" evidence="1">
    <location>
        <begin position="21"/>
        <end position="107"/>
    </location>
</feature>
<dbReference type="EMBL" id="JARQZJ010000031">
    <property type="protein sequence ID" value="KAK9873800.1"/>
    <property type="molecule type" value="Genomic_DNA"/>
</dbReference>
<comment type="caution">
    <text evidence="2">The sequence shown here is derived from an EMBL/GenBank/DDBJ whole genome shotgun (WGS) entry which is preliminary data.</text>
</comment>
<dbReference type="Proteomes" id="UP001431783">
    <property type="component" value="Unassembled WGS sequence"/>
</dbReference>
<evidence type="ECO:0000256" key="1">
    <source>
        <dbReference type="SAM" id="SignalP"/>
    </source>
</evidence>
<reference evidence="2 3" key="1">
    <citation type="submission" date="2023-03" db="EMBL/GenBank/DDBJ databases">
        <title>Genome insight into feeding habits of ladybird beetles.</title>
        <authorList>
            <person name="Li H.-S."/>
            <person name="Huang Y.-H."/>
            <person name="Pang H."/>
        </authorList>
    </citation>
    <scope>NUCLEOTIDE SEQUENCE [LARGE SCALE GENOMIC DNA]</scope>
    <source>
        <strain evidence="2">SYSU_2023b</strain>
        <tissue evidence="2">Whole body</tissue>
    </source>
</reference>
<evidence type="ECO:0000313" key="3">
    <source>
        <dbReference type="Proteomes" id="UP001431783"/>
    </source>
</evidence>
<accession>A0AAW1U0Z8</accession>
<feature type="signal peptide" evidence="1">
    <location>
        <begin position="1"/>
        <end position="20"/>
    </location>
</feature>
<keyword evidence="1" id="KW-0732">Signal</keyword>